<dbReference type="PANTHER" id="PTHR42770:SF16">
    <property type="entry name" value="AMINO ACID PERMEASE"/>
    <property type="match status" value="1"/>
</dbReference>
<dbReference type="PANTHER" id="PTHR42770">
    <property type="entry name" value="AMINO ACID TRANSPORTER-RELATED"/>
    <property type="match status" value="1"/>
</dbReference>
<feature type="transmembrane region" description="Helical" evidence="5">
    <location>
        <begin position="47"/>
        <end position="67"/>
    </location>
</feature>
<keyword evidence="3 5" id="KW-1133">Transmembrane helix</keyword>
<evidence type="ECO:0000313" key="7">
    <source>
        <dbReference type="EMBL" id="AOJ08160.1"/>
    </source>
</evidence>
<dbReference type="EMBL" id="CP013388">
    <property type="protein sequence ID" value="AOJ08160.1"/>
    <property type="molecule type" value="Genomic_DNA"/>
</dbReference>
<feature type="transmembrane region" description="Helical" evidence="5">
    <location>
        <begin position="392"/>
        <end position="411"/>
    </location>
</feature>
<dbReference type="Gene3D" id="1.20.1740.10">
    <property type="entry name" value="Amino acid/polyamine transporter I"/>
    <property type="match status" value="1"/>
</dbReference>
<evidence type="ECO:0000256" key="1">
    <source>
        <dbReference type="ARBA" id="ARBA00004141"/>
    </source>
</evidence>
<dbReference type="InterPro" id="IPR004841">
    <property type="entry name" value="AA-permease/SLC12A_dom"/>
</dbReference>
<dbReference type="AlphaFoldDB" id="A0A1B4FWX9"/>
<feature type="transmembrane region" description="Helical" evidence="5">
    <location>
        <begin position="129"/>
        <end position="149"/>
    </location>
</feature>
<dbReference type="Pfam" id="PF00324">
    <property type="entry name" value="AA_permease"/>
    <property type="match status" value="1"/>
</dbReference>
<proteinExistence type="predicted"/>
<dbReference type="Proteomes" id="UP000067711">
    <property type="component" value="Chromosome 2"/>
</dbReference>
<feature type="transmembrane region" description="Helical" evidence="5">
    <location>
        <begin position="95"/>
        <end position="123"/>
    </location>
</feature>
<dbReference type="PIRSF" id="PIRSF006060">
    <property type="entry name" value="AA_transporter"/>
    <property type="match status" value="1"/>
</dbReference>
<feature type="transmembrane region" description="Helical" evidence="5">
    <location>
        <begin position="21"/>
        <end position="41"/>
    </location>
</feature>
<keyword evidence="4 5" id="KW-0472">Membrane</keyword>
<gene>
    <name evidence="7" type="ORF">WS71_07985</name>
</gene>
<feature type="transmembrane region" description="Helical" evidence="5">
    <location>
        <begin position="360"/>
        <end position="380"/>
    </location>
</feature>
<evidence type="ECO:0000256" key="4">
    <source>
        <dbReference type="ARBA" id="ARBA00023136"/>
    </source>
</evidence>
<feature type="transmembrane region" description="Helical" evidence="5">
    <location>
        <begin position="156"/>
        <end position="177"/>
    </location>
</feature>
<name>A0A1B4FWX9_9BURK</name>
<keyword evidence="2 5" id="KW-0812">Transmembrane</keyword>
<dbReference type="GO" id="GO:0055085">
    <property type="term" value="P:transmembrane transport"/>
    <property type="evidence" value="ECO:0007669"/>
    <property type="project" value="InterPro"/>
</dbReference>
<organism evidence="7 8">
    <name type="scientific">Burkholderia mayonis</name>
    <dbReference type="NCBI Taxonomy" id="1385591"/>
    <lineage>
        <taxon>Bacteria</taxon>
        <taxon>Pseudomonadati</taxon>
        <taxon>Pseudomonadota</taxon>
        <taxon>Betaproteobacteria</taxon>
        <taxon>Burkholderiales</taxon>
        <taxon>Burkholderiaceae</taxon>
        <taxon>Burkholderia</taxon>
        <taxon>pseudomallei group</taxon>
    </lineage>
</organism>
<feature type="transmembrane region" description="Helical" evidence="5">
    <location>
        <begin position="197"/>
        <end position="216"/>
    </location>
</feature>
<comment type="subcellular location">
    <subcellularLocation>
        <location evidence="1">Membrane</location>
        <topology evidence="1">Multi-pass membrane protein</topology>
    </subcellularLocation>
</comment>
<feature type="transmembrane region" description="Helical" evidence="5">
    <location>
        <begin position="417"/>
        <end position="435"/>
    </location>
</feature>
<dbReference type="GO" id="GO:0016020">
    <property type="term" value="C:membrane"/>
    <property type="evidence" value="ECO:0007669"/>
    <property type="project" value="UniProtKB-SubCell"/>
</dbReference>
<accession>A0A1B4FWX9</accession>
<reference evidence="7 8" key="1">
    <citation type="submission" date="2015-12" db="EMBL/GenBank/DDBJ databases">
        <title>Diversity of Burkholderia near neighbor genomes.</title>
        <authorList>
            <person name="Sahl J."/>
            <person name="Wagner D."/>
            <person name="Keim P."/>
        </authorList>
    </citation>
    <scope>NUCLEOTIDE SEQUENCE [LARGE SCALE GENOMIC DNA]</scope>
    <source>
        <strain evidence="7 8">BDU8</strain>
    </source>
</reference>
<feature type="domain" description="Amino acid permease/ SLC12A" evidence="6">
    <location>
        <begin position="35"/>
        <end position="408"/>
    </location>
</feature>
<feature type="transmembrane region" description="Helical" evidence="5">
    <location>
        <begin position="334"/>
        <end position="354"/>
    </location>
</feature>
<feature type="transmembrane region" description="Helical" evidence="5">
    <location>
        <begin position="237"/>
        <end position="257"/>
    </location>
</feature>
<protein>
    <submittedName>
        <fullName evidence="7">Porin</fullName>
    </submittedName>
</protein>
<evidence type="ECO:0000259" key="6">
    <source>
        <dbReference type="Pfam" id="PF00324"/>
    </source>
</evidence>
<evidence type="ECO:0000256" key="5">
    <source>
        <dbReference type="SAM" id="Phobius"/>
    </source>
</evidence>
<sequence>MSIEKFGYKQELKRALGFKDLVVYGLVWMIPIAPFGIYGYVSEAANGMVALAYAVGMAAMFFTAMSYKAMSADFPLAGSVYTYAQRGIGEHAGFLAGWLILLDYILIPSLLYIASAAALAPLFPALPKWVWVVIFMACGTGVNLCGVEVTAKASKLMLYAQLIVLAIFCVCGLYALYGRGVGAGHLTLDPLFQPGRFSVGVIFSAVSVAALSFLGFDAISTMSEEVAGGDQKVVGNATLTALLLVGALFILQTWIAGDLARGTTFKSPDTAFYETAELAGGKWLNRLTAWSTAIAWGIANSFVSTASIARVLFSMARDRKLPGVLARVSDTYRAPYVSIGLVAIVSLAVSLAFIDQLDRITGFVNFGALTGFLMLHVSVVNHFVIRNKSRQYLKHLVFPAVGFVILAYVLYSMGHDTWMLGLSWLAVGVVYYVVLTKVLRRDVRLEV</sequence>
<feature type="transmembrane region" description="Helical" evidence="5">
    <location>
        <begin position="293"/>
        <end position="313"/>
    </location>
</feature>
<evidence type="ECO:0000313" key="8">
    <source>
        <dbReference type="Proteomes" id="UP000067711"/>
    </source>
</evidence>
<dbReference type="InterPro" id="IPR050367">
    <property type="entry name" value="APC_superfamily"/>
</dbReference>
<evidence type="ECO:0000256" key="2">
    <source>
        <dbReference type="ARBA" id="ARBA00022692"/>
    </source>
</evidence>
<evidence type="ECO:0000256" key="3">
    <source>
        <dbReference type="ARBA" id="ARBA00022989"/>
    </source>
</evidence>